<sequence length="302" mass="31970">MKTWLIAVPIAILGIVGLSVTSAVAQTESVVGVAASVNGQDVASVDQDHPVRLDPAGAAEVEIVLINNSAEAVSVSGVDLSGHVLGLSFFDYHSSMGVTAQPGETQTIAYSVDLSGLDGQATGLINGSLTMLDGSGEVIVDIPIVTDVRGSLMSVYGLFGLALALLTVLALLDTVLAIARNRMPHNRWRRGLRFLTPGIGIGLVLVFTLSALRVWVPTTERWLVVAAAFAVGFFFLGYLTPTPLDEDELGEDELGEDEEDYEGELDAVEWREPTGPAHPTPASRPTVPTQLAQATLRDTNRK</sequence>
<reference evidence="5" key="1">
    <citation type="journal article" date="2019" name="Int. J. Syst. Evol. Microbiol.">
        <title>The Global Catalogue of Microorganisms (GCM) 10K type strain sequencing project: providing services to taxonomists for standard genome sequencing and annotation.</title>
        <authorList>
            <consortium name="The Broad Institute Genomics Platform"/>
            <consortium name="The Broad Institute Genome Sequencing Center for Infectious Disease"/>
            <person name="Wu L."/>
            <person name="Ma J."/>
        </authorList>
    </citation>
    <scope>NUCLEOTIDE SEQUENCE [LARGE SCALE GENOMIC DNA]</scope>
    <source>
        <strain evidence="5">ICMP 19430</strain>
    </source>
</reference>
<feature type="transmembrane region" description="Helical" evidence="2">
    <location>
        <begin position="222"/>
        <end position="239"/>
    </location>
</feature>
<evidence type="ECO:0008006" key="6">
    <source>
        <dbReference type="Google" id="ProtNLM"/>
    </source>
</evidence>
<feature type="transmembrane region" description="Helical" evidence="2">
    <location>
        <begin position="191"/>
        <end position="216"/>
    </location>
</feature>
<feature type="region of interest" description="Disordered" evidence="1">
    <location>
        <begin position="247"/>
        <end position="302"/>
    </location>
</feature>
<evidence type="ECO:0000313" key="5">
    <source>
        <dbReference type="Proteomes" id="UP001596484"/>
    </source>
</evidence>
<keyword evidence="5" id="KW-1185">Reference proteome</keyword>
<keyword evidence="3" id="KW-0732">Signal</keyword>
<dbReference type="Proteomes" id="UP001596484">
    <property type="component" value="Unassembled WGS sequence"/>
</dbReference>
<feature type="transmembrane region" description="Helical" evidence="2">
    <location>
        <begin position="155"/>
        <end position="179"/>
    </location>
</feature>
<feature type="chain" id="PRO_5047462031" description="DUF4436 domain-containing protein" evidence="3">
    <location>
        <begin position="26"/>
        <end position="302"/>
    </location>
</feature>
<organism evidence="4 5">
    <name type="scientific">Rhodococcus daqingensis</name>
    <dbReference type="NCBI Taxonomy" id="2479363"/>
    <lineage>
        <taxon>Bacteria</taxon>
        <taxon>Bacillati</taxon>
        <taxon>Actinomycetota</taxon>
        <taxon>Actinomycetes</taxon>
        <taxon>Mycobacteriales</taxon>
        <taxon>Nocardiaceae</taxon>
        <taxon>Rhodococcus</taxon>
    </lineage>
</organism>
<feature type="compositionally biased region" description="Polar residues" evidence="1">
    <location>
        <begin position="286"/>
        <end position="302"/>
    </location>
</feature>
<comment type="caution">
    <text evidence="4">The sequence shown here is derived from an EMBL/GenBank/DDBJ whole genome shotgun (WGS) entry which is preliminary data.</text>
</comment>
<evidence type="ECO:0000256" key="3">
    <source>
        <dbReference type="SAM" id="SignalP"/>
    </source>
</evidence>
<gene>
    <name evidence="4" type="ORF">ACFQS9_00665</name>
</gene>
<dbReference type="EMBL" id="JBHTCS010000001">
    <property type="protein sequence ID" value="MFC7446393.1"/>
    <property type="molecule type" value="Genomic_DNA"/>
</dbReference>
<name>A0ABW2RS15_9NOCA</name>
<feature type="compositionally biased region" description="Acidic residues" evidence="1">
    <location>
        <begin position="247"/>
        <end position="267"/>
    </location>
</feature>
<feature type="signal peptide" evidence="3">
    <location>
        <begin position="1"/>
        <end position="25"/>
    </location>
</feature>
<evidence type="ECO:0000256" key="2">
    <source>
        <dbReference type="SAM" id="Phobius"/>
    </source>
</evidence>
<protein>
    <recommendedName>
        <fullName evidence="6">DUF4436 domain-containing protein</fullName>
    </recommendedName>
</protein>
<evidence type="ECO:0000313" key="4">
    <source>
        <dbReference type="EMBL" id="MFC7446393.1"/>
    </source>
</evidence>
<evidence type="ECO:0000256" key="1">
    <source>
        <dbReference type="SAM" id="MobiDB-lite"/>
    </source>
</evidence>
<dbReference type="RefSeq" id="WP_378400509.1">
    <property type="nucleotide sequence ID" value="NZ_JBHTCS010000001.1"/>
</dbReference>
<keyword evidence="2" id="KW-1133">Transmembrane helix</keyword>
<proteinExistence type="predicted"/>
<keyword evidence="2" id="KW-0812">Transmembrane</keyword>
<accession>A0ABW2RS15</accession>
<keyword evidence="2" id="KW-0472">Membrane</keyword>